<accession>A0A1B7YGU8</accession>
<reference evidence="2" key="1">
    <citation type="journal article" date="2017" name="BMC Genomics">
        <title>Gapless genome assembly of Colletotrichum higginsianum reveals chromosome structure and association of transposable elements with secondary metabolite gene clusters.</title>
        <authorList>
            <person name="Dallery J.-F."/>
            <person name="Lapalu N."/>
            <person name="Zampounis A."/>
            <person name="Pigne S."/>
            <person name="Luyten I."/>
            <person name="Amselem J."/>
            <person name="Wittenberg A.H.J."/>
            <person name="Zhou S."/>
            <person name="de Queiroz M.V."/>
            <person name="Robin G.P."/>
            <person name="Auger A."/>
            <person name="Hainaut M."/>
            <person name="Henrissat B."/>
            <person name="Kim K.-T."/>
            <person name="Lee Y.-H."/>
            <person name="Lespinet O."/>
            <person name="Schwartz D.C."/>
            <person name="Thon M.R."/>
            <person name="O'Connell R.J."/>
        </authorList>
    </citation>
    <scope>NUCLEOTIDE SEQUENCE [LARGE SCALE GENOMIC DNA]</scope>
    <source>
        <strain evidence="2">IMI 349063</strain>
    </source>
</reference>
<proteinExistence type="predicted"/>
<dbReference type="EMBL" id="LTAN01000004">
    <property type="protein sequence ID" value="OBR11038.1"/>
    <property type="molecule type" value="Genomic_DNA"/>
</dbReference>
<evidence type="ECO:0000313" key="1">
    <source>
        <dbReference type="EMBL" id="OBR11038.1"/>
    </source>
</evidence>
<sequence length="186" mass="20900">MALQLHIPPCIHRPPHHLHFPSADKPLKIRIQGPLQSIQKLIPNISWHPILPFPQPGGLELARLTHETLYGQSRVDSPPVVQDEYLAWVMEGRRALDYIDYYGVTFDHLVSPNDENPEVLVINIIEVDDDGGYADGGKFANEVLLFSVNPGDYTGKKVLAVPRCCQHKKGTQDRSLINGMVAERRV</sequence>
<comment type="caution">
    <text evidence="1">The sequence shown here is derived from an EMBL/GenBank/DDBJ whole genome shotgun (WGS) entry which is preliminary data.</text>
</comment>
<dbReference type="AlphaFoldDB" id="A0A1B7YGU8"/>
<protein>
    <submittedName>
        <fullName evidence="1">Uncharacterized protein</fullName>
    </submittedName>
</protein>
<dbReference type="VEuPathDB" id="FungiDB:CH63R_06730"/>
<dbReference type="KEGG" id="chig:CH63R_06730"/>
<dbReference type="Proteomes" id="UP000092177">
    <property type="component" value="Chromosome 4"/>
</dbReference>
<dbReference type="RefSeq" id="XP_018159555.1">
    <property type="nucleotide sequence ID" value="XM_018301705.1"/>
</dbReference>
<keyword evidence="2" id="KW-1185">Reference proteome</keyword>
<gene>
    <name evidence="1" type="ORF">CH63R_06730</name>
</gene>
<name>A0A1B7YGU8_COLHI</name>
<dbReference type="GeneID" id="28865812"/>
<evidence type="ECO:0000313" key="2">
    <source>
        <dbReference type="Proteomes" id="UP000092177"/>
    </source>
</evidence>
<organism evidence="1 2">
    <name type="scientific">Colletotrichum higginsianum (strain IMI 349063)</name>
    <name type="common">Crucifer anthracnose fungus</name>
    <dbReference type="NCBI Taxonomy" id="759273"/>
    <lineage>
        <taxon>Eukaryota</taxon>
        <taxon>Fungi</taxon>
        <taxon>Dikarya</taxon>
        <taxon>Ascomycota</taxon>
        <taxon>Pezizomycotina</taxon>
        <taxon>Sordariomycetes</taxon>
        <taxon>Hypocreomycetidae</taxon>
        <taxon>Glomerellales</taxon>
        <taxon>Glomerellaceae</taxon>
        <taxon>Colletotrichum</taxon>
        <taxon>Colletotrichum destructivum species complex</taxon>
    </lineage>
</organism>